<feature type="transmembrane region" description="Helical" evidence="13">
    <location>
        <begin position="51"/>
        <end position="71"/>
    </location>
</feature>
<organism evidence="14 15">
    <name type="scientific">Chitinophaga caeni</name>
    <dbReference type="NCBI Taxonomy" id="2029983"/>
    <lineage>
        <taxon>Bacteria</taxon>
        <taxon>Pseudomonadati</taxon>
        <taxon>Bacteroidota</taxon>
        <taxon>Chitinophagia</taxon>
        <taxon>Chitinophagales</taxon>
        <taxon>Chitinophagaceae</taxon>
        <taxon>Chitinophaga</taxon>
    </lineage>
</organism>
<comment type="pathway">
    <text evidence="9">Carotenoid biosynthesis; staphyloxanthin biosynthesis; staphyloxanthin from farnesyl diphosphate: step 5/5.</text>
</comment>
<evidence type="ECO:0000256" key="2">
    <source>
        <dbReference type="ARBA" id="ARBA00022475"/>
    </source>
</evidence>
<dbReference type="OrthoDB" id="883215at2"/>
<protein>
    <recommendedName>
        <fullName evidence="11">Glycosyl-4,4'-diaponeurosporenoate acyltransferase</fullName>
    </recommendedName>
</protein>
<evidence type="ECO:0000256" key="3">
    <source>
        <dbReference type="ARBA" id="ARBA00022679"/>
    </source>
</evidence>
<evidence type="ECO:0000256" key="8">
    <source>
        <dbReference type="ARBA" id="ARBA00023315"/>
    </source>
</evidence>
<evidence type="ECO:0000256" key="9">
    <source>
        <dbReference type="ARBA" id="ARBA00023588"/>
    </source>
</evidence>
<dbReference type="InterPro" id="IPR044021">
    <property type="entry name" value="CrtO"/>
</dbReference>
<name>A0A291QVQ3_9BACT</name>
<comment type="similarity">
    <text evidence="10">Belongs to the acyltransferase CrtO family.</text>
</comment>
<feature type="transmembrane region" description="Helical" evidence="13">
    <location>
        <begin position="156"/>
        <end position="174"/>
    </location>
</feature>
<dbReference type="AlphaFoldDB" id="A0A291QVQ3"/>
<dbReference type="GO" id="GO:0016746">
    <property type="term" value="F:acyltransferase activity"/>
    <property type="evidence" value="ECO:0007669"/>
    <property type="project" value="UniProtKB-KW"/>
</dbReference>
<evidence type="ECO:0000256" key="13">
    <source>
        <dbReference type="SAM" id="Phobius"/>
    </source>
</evidence>
<evidence type="ECO:0000256" key="6">
    <source>
        <dbReference type="ARBA" id="ARBA00022989"/>
    </source>
</evidence>
<keyword evidence="15" id="KW-1185">Reference proteome</keyword>
<evidence type="ECO:0000313" key="14">
    <source>
        <dbReference type="EMBL" id="ATL48010.1"/>
    </source>
</evidence>
<comment type="function">
    <text evidence="12">Catalyzes the acylation of glycosyl-4,4'-diaponeurosporenoate, i.e. the esterification of glucose at the C6'' position with the carboxyl group of the C(15) fatty acid 12-methyltetradecanoic acid, to yield staphyloxanthin. This is the last step in the biosynthesis of this orange pigment, present in most staphylococci strains.</text>
</comment>
<dbReference type="Proteomes" id="UP000220133">
    <property type="component" value="Chromosome"/>
</dbReference>
<evidence type="ECO:0000256" key="7">
    <source>
        <dbReference type="ARBA" id="ARBA00023136"/>
    </source>
</evidence>
<keyword evidence="2" id="KW-1003">Cell membrane</keyword>
<sequence length="192" mass="23301">MLENRHISRRQSYTEGKRLASLYNIIPNMIWTVLHLTPVTVYCFSDLPLKYLYIFGGISIVFAALPHRFYFWIQLSNRIRVYHKVGILLIRKFSQDGDWVNQAVRRRYPNYTVIFRRQDIDGYIAKTYFFERFHMLLWIFMLAVSIYAAVEKDWIWAIIIFLNNILYNLYPIFLQQYNRLRVLRILSKSKKI</sequence>
<evidence type="ECO:0000256" key="11">
    <source>
        <dbReference type="ARBA" id="ARBA00023667"/>
    </source>
</evidence>
<accession>A0A291QVQ3</accession>
<comment type="subcellular location">
    <subcellularLocation>
        <location evidence="1">Cell membrane</location>
        <topology evidence="1">Single-pass membrane protein</topology>
    </subcellularLocation>
</comment>
<keyword evidence="8" id="KW-0012">Acyltransferase</keyword>
<feature type="transmembrane region" description="Helical" evidence="13">
    <location>
        <begin position="21"/>
        <end position="45"/>
    </location>
</feature>
<dbReference type="Pfam" id="PF18927">
    <property type="entry name" value="CrtO"/>
    <property type="match status" value="1"/>
</dbReference>
<dbReference type="RefSeq" id="WP_098194387.1">
    <property type="nucleotide sequence ID" value="NZ_CP023777.1"/>
</dbReference>
<evidence type="ECO:0000256" key="12">
    <source>
        <dbReference type="ARBA" id="ARBA00025324"/>
    </source>
</evidence>
<feature type="transmembrane region" description="Helical" evidence="13">
    <location>
        <begin position="133"/>
        <end position="150"/>
    </location>
</feature>
<evidence type="ECO:0000256" key="4">
    <source>
        <dbReference type="ARBA" id="ARBA00022692"/>
    </source>
</evidence>
<proteinExistence type="inferred from homology"/>
<reference evidence="14 15" key="1">
    <citation type="submission" date="2017-10" db="EMBL/GenBank/DDBJ databases">
        <title>Paenichitinophaga pekingensis gen. nov., sp. nov., isolated from activated sludge.</title>
        <authorList>
            <person name="Jin D."/>
            <person name="Kong X."/>
            <person name="Deng Y."/>
            <person name="Bai Z."/>
        </authorList>
    </citation>
    <scope>NUCLEOTIDE SEQUENCE [LARGE SCALE GENOMIC DNA]</scope>
    <source>
        <strain evidence="14 15">13</strain>
    </source>
</reference>
<gene>
    <name evidence="14" type="ORF">COR50_13005</name>
</gene>
<dbReference type="KEGG" id="cbae:COR50_13005"/>
<keyword evidence="5" id="KW-0732">Signal</keyword>
<keyword evidence="7 13" id="KW-0472">Membrane</keyword>
<keyword evidence="3" id="KW-0808">Transferase</keyword>
<evidence type="ECO:0000256" key="10">
    <source>
        <dbReference type="ARBA" id="ARBA00023603"/>
    </source>
</evidence>
<dbReference type="EMBL" id="CP023777">
    <property type="protein sequence ID" value="ATL48010.1"/>
    <property type="molecule type" value="Genomic_DNA"/>
</dbReference>
<evidence type="ECO:0000256" key="5">
    <source>
        <dbReference type="ARBA" id="ARBA00022729"/>
    </source>
</evidence>
<dbReference type="UniPathway" id="UPA00029">
    <property type="reaction ID" value="UER00560"/>
</dbReference>
<keyword evidence="6 13" id="KW-1133">Transmembrane helix</keyword>
<evidence type="ECO:0000256" key="1">
    <source>
        <dbReference type="ARBA" id="ARBA00004162"/>
    </source>
</evidence>
<dbReference type="GO" id="GO:0005886">
    <property type="term" value="C:plasma membrane"/>
    <property type="evidence" value="ECO:0007669"/>
    <property type="project" value="UniProtKB-SubCell"/>
</dbReference>
<evidence type="ECO:0000313" key="15">
    <source>
        <dbReference type="Proteomes" id="UP000220133"/>
    </source>
</evidence>
<keyword evidence="4 13" id="KW-0812">Transmembrane</keyword>